<dbReference type="InterPro" id="IPR009057">
    <property type="entry name" value="Homeodomain-like_sf"/>
</dbReference>
<name>A0AAX6G936_IRIPA</name>
<dbReference type="InterPro" id="IPR013083">
    <property type="entry name" value="Znf_RING/FYVE/PHD"/>
</dbReference>
<feature type="compositionally biased region" description="Basic and acidic residues" evidence="3">
    <location>
        <begin position="252"/>
        <end position="268"/>
    </location>
</feature>
<evidence type="ECO:0000313" key="4">
    <source>
        <dbReference type="EMBL" id="KAJ6825170.1"/>
    </source>
</evidence>
<dbReference type="Proteomes" id="UP001140949">
    <property type="component" value="Unassembled WGS sequence"/>
</dbReference>
<dbReference type="SUPFAM" id="SSF57903">
    <property type="entry name" value="FYVE/PHD zinc finger"/>
    <property type="match status" value="1"/>
</dbReference>
<sequence length="985" mass="108079">MVKNEVVFTYKRKRLSQSNLVHGVKAPNLSPRSPVGVTSSILSPEAELDTCAKKLKEYPCCCVCNGFEGDENMLSCECCLKTCHLQCTDSAQKYTQEKWRCSSCHRLNDFEESVEVHAQASKRARNSKSNKELEMGSMEVSLNKNLGEASTKKGTTSAAYSSVTKSEVPVQMGNSYSKSGSSKFTDLDDIGISIPVCTKSSSEIKHGSQCLEASFMMTPNSDKTRNRLGNDGHPKENCRPPLITFCRRVKKTHGESDKTAEKTSKAKENQCSSATEGSHLIEESISAAISLQKTKLVNTKKDNRSESAPVGGSGEKKDAGDECKELASRNACEPNVSNPLPSQPAPATDIIKHSSVIQDSELENSANIGTIARGEFLHKASLLESEKTILPYDAPVERDNTCEMDISAAPPASTCLSNVESSKPSLDVVESQSSSEPSCAAIVLAEEKDEKGKELAWLENLHKVLRDKKERETCTSIGRVTYKFIENNDSNRGQASSEKVFPLITTKSYGQNSRDQGEVALTKLPDPGCRQQQQEEVSNRPFCTDFLGQSPPLNPGAPADAFKDFHSILSSSSLGVKDNTRTVNRHLPWHVLEDNSSSQRHKQNNESVMNGSRVLKEREISFLDKFRRYPNEWSEEELDFLWIGVRRHGLGNWNGMLRDRRLHFLESRTAEDLAMQWDVEQRKLVHGTLVQPLGLSSVYHSSHTMGEGLLARQTAANQFSSGNLWPYDGSEFPILTAEAKISLGDSHPRTRNFFHSSTAGKIDTIAGESSSTNTFLGNFSLGPVYSRAGTRHQKPIRMHSTTYDWETSTSQQKPSELLTHDDASAGPSSALPHWLKEALNKAPRRRESSLSPVVSAGPHSASLLNNHQRLNIPFSYNCEPPVPLNDSRGRGILKRKSVGSGKRSGGLRVNEASSSLNEPWDAGVLTTPGKTSHKSTLDSAAPEENSIPNLNKKYSGSVGPSELVVIDSDASSEETISDNQNSRPS</sequence>
<keyword evidence="5" id="KW-1185">Reference proteome</keyword>
<keyword evidence="1" id="KW-0863">Zinc-finger</keyword>
<organism evidence="4 5">
    <name type="scientific">Iris pallida</name>
    <name type="common">Sweet iris</name>
    <dbReference type="NCBI Taxonomy" id="29817"/>
    <lineage>
        <taxon>Eukaryota</taxon>
        <taxon>Viridiplantae</taxon>
        <taxon>Streptophyta</taxon>
        <taxon>Embryophyta</taxon>
        <taxon>Tracheophyta</taxon>
        <taxon>Spermatophyta</taxon>
        <taxon>Magnoliopsida</taxon>
        <taxon>Liliopsida</taxon>
        <taxon>Asparagales</taxon>
        <taxon>Iridaceae</taxon>
        <taxon>Iridoideae</taxon>
        <taxon>Irideae</taxon>
        <taxon>Iris</taxon>
    </lineage>
</organism>
<feature type="region of interest" description="Disordered" evidence="3">
    <location>
        <begin position="802"/>
        <end position="830"/>
    </location>
</feature>
<gene>
    <name evidence="4" type="ORF">M6B38_378895</name>
</gene>
<dbReference type="InterPro" id="IPR011011">
    <property type="entry name" value="Znf_FYVE_PHD"/>
</dbReference>
<keyword evidence="2" id="KW-0862">Zinc</keyword>
<reference evidence="4" key="2">
    <citation type="submission" date="2023-04" db="EMBL/GenBank/DDBJ databases">
        <authorList>
            <person name="Bruccoleri R.E."/>
            <person name="Oakeley E.J."/>
            <person name="Faust A.-M."/>
            <person name="Dessus-Babus S."/>
            <person name="Altorfer M."/>
            <person name="Burckhardt D."/>
            <person name="Oertli M."/>
            <person name="Naumann U."/>
            <person name="Petersen F."/>
            <person name="Wong J."/>
        </authorList>
    </citation>
    <scope>NUCLEOTIDE SEQUENCE</scope>
    <source>
        <strain evidence="4">GSM-AAB239-AS_SAM_17_03QT</strain>
        <tissue evidence="4">Leaf</tissue>
    </source>
</reference>
<protein>
    <submittedName>
        <fullName evidence="4">Uncharacterized protein</fullName>
    </submittedName>
</protein>
<evidence type="ECO:0000313" key="5">
    <source>
        <dbReference type="Proteomes" id="UP001140949"/>
    </source>
</evidence>
<dbReference type="Gene3D" id="1.10.10.60">
    <property type="entry name" value="Homeodomain-like"/>
    <property type="match status" value="1"/>
</dbReference>
<dbReference type="CDD" id="cd15489">
    <property type="entry name" value="PHD_SF"/>
    <property type="match status" value="1"/>
</dbReference>
<dbReference type="EMBL" id="JANAVB010021796">
    <property type="protein sequence ID" value="KAJ6825170.1"/>
    <property type="molecule type" value="Genomic_DNA"/>
</dbReference>
<dbReference type="Gene3D" id="3.30.40.10">
    <property type="entry name" value="Zinc/RING finger domain, C3HC4 (zinc finger)"/>
    <property type="match status" value="1"/>
</dbReference>
<proteinExistence type="predicted"/>
<keyword evidence="1" id="KW-0479">Metal-binding</keyword>
<dbReference type="GO" id="GO:0008270">
    <property type="term" value="F:zinc ion binding"/>
    <property type="evidence" value="ECO:0007669"/>
    <property type="project" value="UniProtKB-KW"/>
</dbReference>
<feature type="compositionally biased region" description="Basic and acidic residues" evidence="3">
    <location>
        <begin position="314"/>
        <end position="327"/>
    </location>
</feature>
<reference evidence="4" key="1">
    <citation type="journal article" date="2023" name="GigaByte">
        <title>Genome assembly of the bearded iris, Iris pallida Lam.</title>
        <authorList>
            <person name="Bruccoleri R.E."/>
            <person name="Oakeley E.J."/>
            <person name="Faust A.M.E."/>
            <person name="Altorfer M."/>
            <person name="Dessus-Babus S."/>
            <person name="Burckhardt D."/>
            <person name="Oertli M."/>
            <person name="Naumann U."/>
            <person name="Petersen F."/>
            <person name="Wong J."/>
        </authorList>
    </citation>
    <scope>NUCLEOTIDE SEQUENCE</scope>
    <source>
        <strain evidence="4">GSM-AAB239-AS_SAM_17_03QT</strain>
    </source>
</reference>
<evidence type="ECO:0000256" key="3">
    <source>
        <dbReference type="SAM" id="MobiDB-lite"/>
    </source>
</evidence>
<dbReference type="CDD" id="cd11660">
    <property type="entry name" value="SANT_TRF"/>
    <property type="match status" value="1"/>
</dbReference>
<feature type="compositionally biased region" description="Low complexity" evidence="3">
    <location>
        <begin position="898"/>
        <end position="909"/>
    </location>
</feature>
<evidence type="ECO:0000256" key="1">
    <source>
        <dbReference type="ARBA" id="ARBA00022771"/>
    </source>
</evidence>
<feature type="region of interest" description="Disordered" evidence="3">
    <location>
        <begin position="251"/>
        <end position="277"/>
    </location>
</feature>
<feature type="compositionally biased region" description="Polar residues" evidence="3">
    <location>
        <begin position="802"/>
        <end position="814"/>
    </location>
</feature>
<feature type="region of interest" description="Disordered" evidence="3">
    <location>
        <begin position="887"/>
        <end position="985"/>
    </location>
</feature>
<evidence type="ECO:0000256" key="2">
    <source>
        <dbReference type="ARBA" id="ARBA00022833"/>
    </source>
</evidence>
<feature type="region of interest" description="Disordered" evidence="3">
    <location>
        <begin position="300"/>
        <end position="347"/>
    </location>
</feature>
<comment type="caution">
    <text evidence="4">The sequence shown here is derived from an EMBL/GenBank/DDBJ whole genome shotgun (WGS) entry which is preliminary data.</text>
</comment>
<dbReference type="AlphaFoldDB" id="A0AAX6G936"/>
<accession>A0AAX6G936</accession>
<dbReference type="SUPFAM" id="SSF46689">
    <property type="entry name" value="Homeodomain-like"/>
    <property type="match status" value="1"/>
</dbReference>